<name>A0A7R9KE90_9ACAR</name>
<dbReference type="PANTHER" id="PTHR22872">
    <property type="entry name" value="BTK-BINDING PROTEIN-RELATED"/>
    <property type="match status" value="1"/>
</dbReference>
<keyword evidence="5" id="KW-1185">Reference proteome</keyword>
<organism evidence="4">
    <name type="scientific">Medioppia subpectinata</name>
    <dbReference type="NCBI Taxonomy" id="1979941"/>
    <lineage>
        <taxon>Eukaryota</taxon>
        <taxon>Metazoa</taxon>
        <taxon>Ecdysozoa</taxon>
        <taxon>Arthropoda</taxon>
        <taxon>Chelicerata</taxon>
        <taxon>Arachnida</taxon>
        <taxon>Acari</taxon>
        <taxon>Acariformes</taxon>
        <taxon>Sarcoptiformes</taxon>
        <taxon>Oribatida</taxon>
        <taxon>Brachypylina</taxon>
        <taxon>Oppioidea</taxon>
        <taxon>Oppiidae</taxon>
        <taxon>Medioppia</taxon>
    </lineage>
</organism>
<dbReference type="EMBL" id="OC854759">
    <property type="protein sequence ID" value="CAD7620268.1"/>
    <property type="molecule type" value="Genomic_DNA"/>
</dbReference>
<reference evidence="4" key="1">
    <citation type="submission" date="2020-11" db="EMBL/GenBank/DDBJ databases">
        <authorList>
            <person name="Tran Van P."/>
        </authorList>
    </citation>
    <scope>NUCLEOTIDE SEQUENCE</scope>
</reference>
<feature type="repeat" description="RCC1" evidence="2">
    <location>
        <begin position="289"/>
        <end position="348"/>
    </location>
</feature>
<dbReference type="PRINTS" id="PR00633">
    <property type="entry name" value="RCCNDNSATION"/>
</dbReference>
<dbReference type="InterPro" id="IPR058923">
    <property type="entry name" value="RCC1-like_dom"/>
</dbReference>
<feature type="domain" description="BTB" evidence="3">
    <location>
        <begin position="42"/>
        <end position="104"/>
    </location>
</feature>
<dbReference type="Pfam" id="PF25390">
    <property type="entry name" value="WD40_RLD"/>
    <property type="match status" value="1"/>
</dbReference>
<evidence type="ECO:0000256" key="1">
    <source>
        <dbReference type="ARBA" id="ARBA00022737"/>
    </source>
</evidence>
<feature type="domain" description="BTB" evidence="3">
    <location>
        <begin position="357"/>
        <end position="422"/>
    </location>
</feature>
<dbReference type="InterPro" id="IPR009091">
    <property type="entry name" value="RCC1/BLIP-II"/>
</dbReference>
<dbReference type="AlphaFoldDB" id="A0A7R9KE90"/>
<sequence>MYDVFGLFAKTQATNRSIPLTLADDHPVLNSIAKAFDDRITSSFKFVIDGHPIHVHKEYLTIRCEPLRALLEINNSENTITDYSYEAFKAFLRYLYTNDVFVAPDIAVELLGLADTYAETDLKRKCTQLISNGITVENVSLIYGAAVKHKEPTLQDICFKYAAKGVIKVVGGESHVCALTSVGEVYVWGDNMDSQLGTGNTTSSPIPLKMSFNLNNEKIVDIECGLRHTLALTDAGHVYAWGYNGHGQLGNGNFRNQSTHIKVIGVLEKYHVTSIVCGGYHSLAVTDTGSVFGWGYGGQGQLGMSNTTYKSEPVQIKYFKDMRVAKTTYRSIPMNTADDNHPVLNSMTDAFDNTISSNFRFVIDGQPIHVIKEYLIIRCKSMEPMICLLDTNQTEVVITDYSYEAFKAFLRYLYTNDVFVAPDIAVELLGLANTYAETDLKRKCTQLIRNGITVENVALIYGAAVKYKEPTLQDICFKYAALSDIGYYDDKECIFITGRVKKSGAHSGQHFINISPVEIEQHLLTHPSIAKVAVLALYY</sequence>
<evidence type="ECO:0000256" key="2">
    <source>
        <dbReference type="PROSITE-ProRule" id="PRU00235"/>
    </source>
</evidence>
<feature type="repeat" description="RCC1" evidence="2">
    <location>
        <begin position="236"/>
        <end position="288"/>
    </location>
</feature>
<dbReference type="PROSITE" id="PS50012">
    <property type="entry name" value="RCC1_3"/>
    <property type="match status" value="3"/>
</dbReference>
<dbReference type="SUPFAM" id="SSF56801">
    <property type="entry name" value="Acetyl-CoA synthetase-like"/>
    <property type="match status" value="1"/>
</dbReference>
<gene>
    <name evidence="4" type="ORF">OSB1V03_LOCUS760</name>
</gene>
<dbReference type="InterPro" id="IPR011333">
    <property type="entry name" value="SKP1/BTB/POZ_sf"/>
</dbReference>
<evidence type="ECO:0000313" key="4">
    <source>
        <dbReference type="EMBL" id="CAD7620268.1"/>
    </source>
</evidence>
<keyword evidence="1" id="KW-0677">Repeat</keyword>
<feature type="repeat" description="RCC1" evidence="2">
    <location>
        <begin position="183"/>
        <end position="235"/>
    </location>
</feature>
<evidence type="ECO:0000313" key="5">
    <source>
        <dbReference type="Proteomes" id="UP000759131"/>
    </source>
</evidence>
<dbReference type="SMART" id="SM00225">
    <property type="entry name" value="BTB"/>
    <property type="match status" value="2"/>
</dbReference>
<dbReference type="InterPro" id="IPR000408">
    <property type="entry name" value="Reg_chr_condens"/>
</dbReference>
<dbReference type="InterPro" id="IPR051625">
    <property type="entry name" value="Signaling_Regulatory_Domain"/>
</dbReference>
<dbReference type="Gene3D" id="2.130.10.30">
    <property type="entry name" value="Regulator of chromosome condensation 1/beta-lactamase-inhibitor protein II"/>
    <property type="match status" value="1"/>
</dbReference>
<dbReference type="Gene3D" id="3.30.710.10">
    <property type="entry name" value="Potassium Channel Kv1.1, Chain A"/>
    <property type="match status" value="2"/>
</dbReference>
<evidence type="ECO:0000259" key="3">
    <source>
        <dbReference type="PROSITE" id="PS50097"/>
    </source>
</evidence>
<protein>
    <recommendedName>
        <fullName evidence="3">BTB domain-containing protein</fullName>
    </recommendedName>
</protein>
<dbReference type="InterPro" id="IPR000210">
    <property type="entry name" value="BTB/POZ_dom"/>
</dbReference>
<dbReference type="Pfam" id="PF00651">
    <property type="entry name" value="BTB"/>
    <property type="match status" value="2"/>
</dbReference>
<dbReference type="SUPFAM" id="SSF50985">
    <property type="entry name" value="RCC1/BLIP-II"/>
    <property type="match status" value="1"/>
</dbReference>
<dbReference type="OrthoDB" id="10051363at2759"/>
<accession>A0A7R9KE90</accession>
<dbReference type="EMBL" id="CAJPIZ010000184">
    <property type="protein sequence ID" value="CAG2100698.1"/>
    <property type="molecule type" value="Genomic_DNA"/>
</dbReference>
<dbReference type="PROSITE" id="PS50097">
    <property type="entry name" value="BTB"/>
    <property type="match status" value="2"/>
</dbReference>
<dbReference type="Proteomes" id="UP000759131">
    <property type="component" value="Unassembled WGS sequence"/>
</dbReference>
<dbReference type="SUPFAM" id="SSF54695">
    <property type="entry name" value="POZ domain"/>
    <property type="match status" value="2"/>
</dbReference>
<proteinExistence type="predicted"/>